<protein>
    <submittedName>
        <fullName evidence="2">DUF3611 family protein</fullName>
    </submittedName>
</protein>
<keyword evidence="1" id="KW-1133">Transmembrane helix</keyword>
<reference evidence="2" key="1">
    <citation type="journal article" date="2020" name="mSystems">
        <title>Genome- and Community-Level Interaction Insights into Carbon Utilization and Element Cycling Functions of Hydrothermarchaeota in Hydrothermal Sediment.</title>
        <authorList>
            <person name="Zhou Z."/>
            <person name="Liu Y."/>
            <person name="Xu W."/>
            <person name="Pan J."/>
            <person name="Luo Z.H."/>
            <person name="Li M."/>
        </authorList>
    </citation>
    <scope>NUCLEOTIDE SEQUENCE [LARGE SCALE GENOMIC DNA]</scope>
    <source>
        <strain evidence="2">SpSt-402</strain>
    </source>
</reference>
<proteinExistence type="predicted"/>
<accession>A0A832GZY0</accession>
<organism evidence="2">
    <name type="scientific">Oscillatoriales cyanobacterium SpSt-402</name>
    <dbReference type="NCBI Taxonomy" id="2282168"/>
    <lineage>
        <taxon>Bacteria</taxon>
        <taxon>Bacillati</taxon>
        <taxon>Cyanobacteriota</taxon>
        <taxon>Cyanophyceae</taxon>
        <taxon>Oscillatoriophycideae</taxon>
        <taxon>Oscillatoriales</taxon>
    </lineage>
</organism>
<dbReference type="InterPro" id="IPR022051">
    <property type="entry name" value="DUF3611"/>
</dbReference>
<sequence>MSARSSYSSPSPVIQQISNEFRRTGWISFWSQVVLVIISSIILIVAATAVRAPVINPTVPGVTIPAAPNPSAGVGGVLTFGAIAVMGFTIYWAFRYVLIGRQLRRDAPARPKKSEVTQLIRTGLLASLSGMLLGILGSFAIIGTVAVIAFRQGPGFVTASPTQAVNSLDILVVQASVNLILAHFLGLVASLWLLYRMNRQG</sequence>
<keyword evidence="1" id="KW-0812">Transmembrane</keyword>
<feature type="transmembrane region" description="Helical" evidence="1">
    <location>
        <begin position="29"/>
        <end position="52"/>
    </location>
</feature>
<comment type="caution">
    <text evidence="2">The sequence shown here is derived from an EMBL/GenBank/DDBJ whole genome shotgun (WGS) entry which is preliminary data.</text>
</comment>
<feature type="transmembrane region" description="Helical" evidence="1">
    <location>
        <begin position="72"/>
        <end position="98"/>
    </location>
</feature>
<feature type="transmembrane region" description="Helical" evidence="1">
    <location>
        <begin position="170"/>
        <end position="195"/>
    </location>
</feature>
<dbReference type="PANTHER" id="PTHR34548">
    <property type="entry name" value="PROTEIN TIC 21, CHLOROPLASTIC"/>
    <property type="match status" value="1"/>
</dbReference>
<feature type="transmembrane region" description="Helical" evidence="1">
    <location>
        <begin position="119"/>
        <end position="150"/>
    </location>
</feature>
<keyword evidence="1" id="KW-0472">Membrane</keyword>
<name>A0A832GZY0_9CYAN</name>
<dbReference type="AlphaFoldDB" id="A0A832GZY0"/>
<evidence type="ECO:0000256" key="1">
    <source>
        <dbReference type="SAM" id="Phobius"/>
    </source>
</evidence>
<dbReference type="Pfam" id="PF12263">
    <property type="entry name" value="DUF3611"/>
    <property type="match status" value="1"/>
</dbReference>
<dbReference type="EMBL" id="DSRD01000162">
    <property type="protein sequence ID" value="HGW93134.1"/>
    <property type="molecule type" value="Genomic_DNA"/>
</dbReference>
<dbReference type="PANTHER" id="PTHR34548:SF2">
    <property type="entry name" value="PROTEIN TIC 21, CHLOROPLASTIC"/>
    <property type="match status" value="1"/>
</dbReference>
<evidence type="ECO:0000313" key="2">
    <source>
        <dbReference type="EMBL" id="HGW93134.1"/>
    </source>
</evidence>
<gene>
    <name evidence="2" type="ORF">ENR47_02445</name>
</gene>